<dbReference type="Gene3D" id="3.40.50.12780">
    <property type="entry name" value="N-terminal domain of ligase-like"/>
    <property type="match status" value="1"/>
</dbReference>
<comment type="caution">
    <text evidence="4">The sequence shown here is derived from an EMBL/GenBank/DDBJ whole genome shotgun (WGS) entry which is preliminary data.</text>
</comment>
<dbReference type="InterPro" id="IPR042099">
    <property type="entry name" value="ANL_N_sf"/>
</dbReference>
<dbReference type="GO" id="GO:0004467">
    <property type="term" value="F:long-chain fatty acid-CoA ligase activity"/>
    <property type="evidence" value="ECO:0007669"/>
    <property type="project" value="TreeGrafter"/>
</dbReference>
<dbReference type="STRING" id="1172194.WQQ_24750"/>
<evidence type="ECO:0000259" key="3">
    <source>
        <dbReference type="Pfam" id="PF00501"/>
    </source>
</evidence>
<dbReference type="PANTHER" id="PTHR43272:SF33">
    <property type="entry name" value="AMP-BINDING DOMAIN-CONTAINING PROTEIN-RELATED"/>
    <property type="match status" value="1"/>
</dbReference>
<dbReference type="InterPro" id="IPR020845">
    <property type="entry name" value="AMP-binding_CS"/>
</dbReference>
<dbReference type="PANTHER" id="PTHR43272">
    <property type="entry name" value="LONG-CHAIN-FATTY-ACID--COA LIGASE"/>
    <property type="match status" value="1"/>
</dbReference>
<keyword evidence="2" id="KW-0067">ATP-binding</keyword>
<gene>
    <name evidence="4" type="ORF">WQQ_24750</name>
</gene>
<dbReference type="Proteomes" id="UP000003704">
    <property type="component" value="Unassembled WGS sequence"/>
</dbReference>
<protein>
    <recommendedName>
        <fullName evidence="3">AMP-dependent synthetase/ligase domain-containing protein</fullName>
    </recommendedName>
</protein>
<dbReference type="Pfam" id="PF23562">
    <property type="entry name" value="AMP-binding_C_3"/>
    <property type="match status" value="1"/>
</dbReference>
<keyword evidence="5" id="KW-1185">Reference proteome</keyword>
<dbReference type="GO" id="GO:0016020">
    <property type="term" value="C:membrane"/>
    <property type="evidence" value="ECO:0007669"/>
    <property type="project" value="TreeGrafter"/>
</dbReference>
<dbReference type="OrthoDB" id="5296889at2"/>
<dbReference type="EMBL" id="AKGD01000002">
    <property type="protein sequence ID" value="EIT68893.1"/>
    <property type="molecule type" value="Genomic_DNA"/>
</dbReference>
<dbReference type="InterPro" id="IPR000873">
    <property type="entry name" value="AMP-dep_synth/lig_dom"/>
</dbReference>
<evidence type="ECO:0000256" key="2">
    <source>
        <dbReference type="ARBA" id="ARBA00022840"/>
    </source>
</evidence>
<evidence type="ECO:0000313" key="4">
    <source>
        <dbReference type="EMBL" id="EIT68893.1"/>
    </source>
</evidence>
<dbReference type="AlphaFoldDB" id="I8T586"/>
<dbReference type="SUPFAM" id="SSF56801">
    <property type="entry name" value="Acetyl-CoA synthetase-like"/>
    <property type="match status" value="1"/>
</dbReference>
<keyword evidence="1" id="KW-0547">Nucleotide-binding</keyword>
<dbReference type="RefSeq" id="WP_007185418.1">
    <property type="nucleotide sequence ID" value="NZ_AKGD01000002.1"/>
</dbReference>
<dbReference type="GO" id="GO:0005524">
    <property type="term" value="F:ATP binding"/>
    <property type="evidence" value="ECO:0007669"/>
    <property type="project" value="UniProtKB-KW"/>
</dbReference>
<organism evidence="4 5">
    <name type="scientific">Hydrocarboniphaga effusa AP103</name>
    <dbReference type="NCBI Taxonomy" id="1172194"/>
    <lineage>
        <taxon>Bacteria</taxon>
        <taxon>Pseudomonadati</taxon>
        <taxon>Pseudomonadota</taxon>
        <taxon>Gammaproteobacteria</taxon>
        <taxon>Nevskiales</taxon>
        <taxon>Nevskiaceae</taxon>
        <taxon>Hydrocarboniphaga</taxon>
    </lineage>
</organism>
<dbReference type="Pfam" id="PF00501">
    <property type="entry name" value="AMP-binding"/>
    <property type="match status" value="1"/>
</dbReference>
<dbReference type="CDD" id="cd05907">
    <property type="entry name" value="VL_LC_FACS_like"/>
    <property type="match status" value="1"/>
</dbReference>
<feature type="domain" description="AMP-dependent synthetase/ligase" evidence="3">
    <location>
        <begin position="37"/>
        <end position="439"/>
    </location>
</feature>
<evidence type="ECO:0000313" key="5">
    <source>
        <dbReference type="Proteomes" id="UP000003704"/>
    </source>
</evidence>
<name>I8T586_9GAMM</name>
<dbReference type="PROSITE" id="PS00455">
    <property type="entry name" value="AMP_BINDING"/>
    <property type="match status" value="1"/>
</dbReference>
<dbReference type="PATRIC" id="fig|1172194.4.peg.2392"/>
<proteinExistence type="predicted"/>
<accession>I8T586</accession>
<evidence type="ECO:0000256" key="1">
    <source>
        <dbReference type="ARBA" id="ARBA00022741"/>
    </source>
</evidence>
<sequence length="626" mass="67206">MSFSRASLAESSVAGFDDAGLLIESEVRTLADLYVARARRTPDAIACRYHDVLSGSWKDCSWRDLQHKAQCYIAGFRAAGLVAGERVAVQAQNGPRWLAIDWAAQTLGLVLVGLYNEDTPGNTAHLLDNSGAALALLRDADSWRQTKALRAFPLLRRVVLQQGDSQGLGDGFTAVSTLDEWLPQPAEEAGELPAIDADSLATIVYTSGSTGPSRGVMLSHRALLANVFACTRALTISSDDRYFSVLPMATLFERVAGAYGAVVAGATTVYARSAAQLGEDLFAGQPTLLIAVPRVYERLHAAVMAGLEQAPAHKRALFNLAIEAGWAARQWQGRRRLSLSSAIARRARDQFIARLGGRLRLAVSGGAPLAPEIARLFIGLGVPLLQGYGLTEAGPVVSVNRLDDNDPCSAGLPLDNVETRLSPDNELLVRSPSLMLGYWQDAEATADALDDAGWLHTGDKVSRLDAHRIYLIGRLKEIIVTSTGRKVSPSEIEQRLLGEPIVEQVMIVGEARPFLTALVVPNAEALAAMRARLGLAPGDDSPIARARLEAELLQRCLQRLASGDGNSLLRAVALVDGPWSVANGLQTPTLKLKRSCIARQHEPDIERLYAGHFLPAKTDCSCNAGV</sequence>
<reference evidence="4 5" key="1">
    <citation type="journal article" date="2012" name="J. Bacteriol.">
        <title>Genome Sequence of n-Alkane-Degrading Hydrocarboniphaga effusa Strain AP103T (ATCC BAA-332T).</title>
        <authorList>
            <person name="Chang H.K."/>
            <person name="Zylstra G.J."/>
            <person name="Chae J.C."/>
        </authorList>
    </citation>
    <scope>NUCLEOTIDE SEQUENCE [LARGE SCALE GENOMIC DNA]</scope>
    <source>
        <strain evidence="4 5">AP103</strain>
    </source>
</reference>